<feature type="compositionally biased region" description="Basic and acidic residues" evidence="1">
    <location>
        <begin position="465"/>
        <end position="483"/>
    </location>
</feature>
<feature type="region of interest" description="Disordered" evidence="1">
    <location>
        <begin position="464"/>
        <end position="483"/>
    </location>
</feature>
<keyword evidence="2" id="KW-0732">Signal</keyword>
<dbReference type="PANTHER" id="PTHR35204:SF1">
    <property type="entry name" value="ENTEROTOXIN"/>
    <property type="match status" value="1"/>
</dbReference>
<evidence type="ECO:0000256" key="2">
    <source>
        <dbReference type="SAM" id="SignalP"/>
    </source>
</evidence>
<comment type="caution">
    <text evidence="3">The sequence shown here is derived from an EMBL/GenBank/DDBJ whole genome shotgun (WGS) entry which is preliminary data.</text>
</comment>
<dbReference type="Proteomes" id="UP001251528">
    <property type="component" value="Unassembled WGS sequence"/>
</dbReference>
<evidence type="ECO:0000313" key="4">
    <source>
        <dbReference type="Proteomes" id="UP001251528"/>
    </source>
</evidence>
<dbReference type="PANTHER" id="PTHR35204">
    <property type="entry name" value="YALI0A21131P"/>
    <property type="match status" value="1"/>
</dbReference>
<dbReference type="InterPro" id="IPR038921">
    <property type="entry name" value="YOR389W-like"/>
</dbReference>
<keyword evidence="4" id="KW-1185">Reference proteome</keyword>
<sequence length="556" mass="62356">MTRTSASFALAGIVIWILAYSSLDNVFVDARTHVKPDHETAERNGHHIFNVIHSATRQWGSAMNHNGLSFFPVIVPRGTLLYHGAQAANRPSGAEWMAFEVEHAHAFAFNMESPTRNAIKDANPPGQHPMFSVASKSDSNATYYRGYLQTYRAKRGLNLLYVDGMSAGKTNMGTLDTQDLVLRENKTLGKGDPLRNEYARAESICGILTEWGYDGLMRMEIGFEVIYCDFDKGLDLVMATRTALRGDPSFVANMNLFQWARAVSERYEGIGGDRARVDFSSMVSGYFFPINISSTDPARPDLLRLAAASPDELKDIKMYLEEVAKKPRRFTVQWQAVADMIVTRYAKRLALLAAPNQPFEVVAKELEIATQAYINAPAQPGDITIQESSGHNQTTEALRACKQHYLLPTYLDRESWSPQDHLIHTAMQSVVSDICGTLFAALSIMDGDGDAEVDVDADVDADADAVERKDSGRHRTDGPTPADRLRGSRKLFAELKERLDWSGWRKPQPCAVDEFLFTVMWPMGNSEDYWNPGCRTREQIDIDRRHYWTPDILRGL</sequence>
<feature type="chain" id="PRO_5042478988" evidence="2">
    <location>
        <begin position="20"/>
        <end position="556"/>
    </location>
</feature>
<proteinExistence type="predicted"/>
<evidence type="ECO:0000256" key="1">
    <source>
        <dbReference type="SAM" id="MobiDB-lite"/>
    </source>
</evidence>
<name>A0AAJ0CYC8_9HYPO</name>
<protein>
    <submittedName>
        <fullName evidence="3">Uncharacterized protein</fullName>
    </submittedName>
</protein>
<accession>A0AAJ0CYC8</accession>
<organism evidence="3 4">
    <name type="scientific">Conoideocrella luteorostrata</name>
    <dbReference type="NCBI Taxonomy" id="1105319"/>
    <lineage>
        <taxon>Eukaryota</taxon>
        <taxon>Fungi</taxon>
        <taxon>Dikarya</taxon>
        <taxon>Ascomycota</taxon>
        <taxon>Pezizomycotina</taxon>
        <taxon>Sordariomycetes</taxon>
        <taxon>Hypocreomycetidae</taxon>
        <taxon>Hypocreales</taxon>
        <taxon>Clavicipitaceae</taxon>
        <taxon>Conoideocrella</taxon>
    </lineage>
</organism>
<gene>
    <name evidence="3" type="ORF">QQS21_002315</name>
</gene>
<evidence type="ECO:0000313" key="3">
    <source>
        <dbReference type="EMBL" id="KAK2609088.1"/>
    </source>
</evidence>
<reference evidence="3" key="1">
    <citation type="submission" date="2023-06" db="EMBL/GenBank/DDBJ databases">
        <title>Conoideocrella luteorostrata (Hypocreales: Clavicipitaceae), a potential biocontrol fungus for elongate hemlock scale in United States Christmas tree production areas.</title>
        <authorList>
            <person name="Barrett H."/>
            <person name="Lovett B."/>
            <person name="Macias A.M."/>
            <person name="Stajich J.E."/>
            <person name="Kasson M.T."/>
        </authorList>
    </citation>
    <scope>NUCLEOTIDE SEQUENCE</scope>
    <source>
        <strain evidence="3">ARSEF 14590</strain>
    </source>
</reference>
<dbReference type="EMBL" id="JASWJB010000027">
    <property type="protein sequence ID" value="KAK2609088.1"/>
    <property type="molecule type" value="Genomic_DNA"/>
</dbReference>
<feature type="signal peptide" evidence="2">
    <location>
        <begin position="1"/>
        <end position="19"/>
    </location>
</feature>
<dbReference type="AlphaFoldDB" id="A0AAJ0CYC8"/>